<name>A0A242A722_9ENTE</name>
<organism evidence="2 3">
    <name type="scientific">Candidatus Enterococcus testudinis</name>
    <dbReference type="NCBI Taxonomy" id="1834191"/>
    <lineage>
        <taxon>Bacteria</taxon>
        <taxon>Bacillati</taxon>
        <taxon>Bacillota</taxon>
        <taxon>Bacilli</taxon>
        <taxon>Lactobacillales</taxon>
        <taxon>Enterococcaceae</taxon>
        <taxon>Enterococcus</taxon>
    </lineage>
</organism>
<sequence length="261" mass="29406">MRTNDVIRQSAKNALRGFWGTMVISILATIAIQSVLSSILGTVGLNAGISGSQTWIDFILENFINFAFTFGLSIMGLLLVRDSRVKLSTIFLVFDRRLYPAFFSLNLLNVFVNYVLGLLIFLPQFVLSGFNQYLELVLSFNHGFSADRSLLNQSIAFVISLVISVILFLFLSQIISGIFQIAIYLRYDYPELTLGQSLKQAWRLLKPSLWQYIWLQISLIGWFILGLLALVIGVLWANAYAYALNAAFYEALKEDQALTVS</sequence>
<gene>
    <name evidence="2" type="ORF">A5886_001903</name>
</gene>
<dbReference type="AlphaFoldDB" id="A0A242A722"/>
<reference evidence="2 3" key="1">
    <citation type="submission" date="2017-05" db="EMBL/GenBank/DDBJ databases">
        <title>The Genome Sequence of Enterococcus sp. 8G7_MSG3316.</title>
        <authorList>
            <consortium name="The Broad Institute Genomics Platform"/>
            <consortium name="The Broad Institute Genomic Center for Infectious Diseases"/>
            <person name="Earl A."/>
            <person name="Manson A."/>
            <person name="Schwartman J."/>
            <person name="Gilmore M."/>
            <person name="Abouelleil A."/>
            <person name="Cao P."/>
            <person name="Chapman S."/>
            <person name="Cusick C."/>
            <person name="Shea T."/>
            <person name="Young S."/>
            <person name="Neafsey D."/>
            <person name="Nusbaum C."/>
            <person name="Birren B."/>
        </authorList>
    </citation>
    <scope>NUCLEOTIDE SEQUENCE [LARGE SCALE GENOMIC DNA]</scope>
    <source>
        <strain evidence="2 3">8G7_MSG3316</strain>
    </source>
</reference>
<feature type="transmembrane region" description="Helical" evidence="1">
    <location>
        <begin position="212"/>
        <end position="236"/>
    </location>
</feature>
<feature type="transmembrane region" description="Helical" evidence="1">
    <location>
        <begin position="21"/>
        <end position="43"/>
    </location>
</feature>
<keyword evidence="1" id="KW-1133">Transmembrane helix</keyword>
<dbReference type="InterPro" id="IPR010380">
    <property type="entry name" value="DUF975"/>
</dbReference>
<evidence type="ECO:0000256" key="1">
    <source>
        <dbReference type="SAM" id="Phobius"/>
    </source>
</evidence>
<comment type="caution">
    <text evidence="2">The sequence shown here is derived from an EMBL/GenBank/DDBJ whole genome shotgun (WGS) entry which is preliminary data.</text>
</comment>
<dbReference type="RefSeq" id="WP_256926196.1">
    <property type="nucleotide sequence ID" value="NZ_NGKU01000001.1"/>
</dbReference>
<protein>
    <recommendedName>
        <fullName evidence="4">Integral membrane protein</fullName>
    </recommendedName>
</protein>
<keyword evidence="1" id="KW-0812">Transmembrane</keyword>
<feature type="transmembrane region" description="Helical" evidence="1">
    <location>
        <begin position="101"/>
        <end position="130"/>
    </location>
</feature>
<evidence type="ECO:0000313" key="3">
    <source>
        <dbReference type="Proteomes" id="UP000195043"/>
    </source>
</evidence>
<keyword evidence="1" id="KW-0472">Membrane</keyword>
<dbReference type="STRING" id="1834191.A5886_001903"/>
<dbReference type="PANTHER" id="PTHR40076">
    <property type="entry name" value="MEMBRANE PROTEIN-RELATED"/>
    <property type="match status" value="1"/>
</dbReference>
<keyword evidence="3" id="KW-1185">Reference proteome</keyword>
<evidence type="ECO:0008006" key="4">
    <source>
        <dbReference type="Google" id="ProtNLM"/>
    </source>
</evidence>
<feature type="transmembrane region" description="Helical" evidence="1">
    <location>
        <begin position="150"/>
        <end position="171"/>
    </location>
</feature>
<evidence type="ECO:0000313" key="2">
    <source>
        <dbReference type="EMBL" id="OTN76824.1"/>
    </source>
</evidence>
<accession>A0A242A722</accession>
<dbReference type="PANTHER" id="PTHR40076:SF1">
    <property type="entry name" value="MEMBRANE PROTEIN"/>
    <property type="match status" value="1"/>
</dbReference>
<feature type="transmembrane region" description="Helical" evidence="1">
    <location>
        <begin position="63"/>
        <end position="80"/>
    </location>
</feature>
<dbReference type="Pfam" id="PF06161">
    <property type="entry name" value="DUF975"/>
    <property type="match status" value="1"/>
</dbReference>
<proteinExistence type="predicted"/>
<dbReference type="Proteomes" id="UP000195043">
    <property type="component" value="Unassembled WGS sequence"/>
</dbReference>
<dbReference type="EMBL" id="NGKU01000001">
    <property type="protein sequence ID" value="OTN76824.1"/>
    <property type="molecule type" value="Genomic_DNA"/>
</dbReference>